<evidence type="ECO:0000256" key="1">
    <source>
        <dbReference type="SAM" id="MobiDB-lite"/>
    </source>
</evidence>
<proteinExistence type="predicted"/>
<accession>A0A2N7VVE6</accession>
<dbReference type="EMBL" id="PNYA01000006">
    <property type="protein sequence ID" value="PMS21125.1"/>
    <property type="molecule type" value="Genomic_DNA"/>
</dbReference>
<name>A0A2N7VVE6_9BURK</name>
<dbReference type="Gene3D" id="2.130.10.10">
    <property type="entry name" value="YVTN repeat-like/Quinoprotein amine dehydrogenase"/>
    <property type="match status" value="2"/>
</dbReference>
<dbReference type="Proteomes" id="UP000235616">
    <property type="component" value="Unassembled WGS sequence"/>
</dbReference>
<reference evidence="2 3" key="1">
    <citation type="submission" date="2018-01" db="EMBL/GenBank/DDBJ databases">
        <title>Whole genome analyses suggest that Burkholderia sensu lato contains two further novel genera in the rhizoxinica-symbiotica group Mycetohabitans gen. nov., and Trinickia gen. nov.: implications for the evolution of diazotrophy and nodulation in the Burkholderiaceae.</title>
        <authorList>
            <person name="Estrada-de los Santos P."/>
            <person name="Palmer M."/>
            <person name="Chavez-Ramirez B."/>
            <person name="Beukes C."/>
            <person name="Steenkamp E.T."/>
            <person name="Hirsch A.M."/>
            <person name="Manyaka P."/>
            <person name="Maluk M."/>
            <person name="Lafos M."/>
            <person name="Crook M."/>
            <person name="Gross E."/>
            <person name="Simon M.F."/>
            <person name="Bueno dos Reis Junior F."/>
            <person name="Poole P.S."/>
            <person name="Venter S.N."/>
            <person name="James E.K."/>
        </authorList>
    </citation>
    <scope>NUCLEOTIDE SEQUENCE [LARGE SCALE GENOMIC DNA]</scope>
    <source>
        <strain evidence="2 3">GIMN1.004</strain>
    </source>
</reference>
<dbReference type="RefSeq" id="WP_102644867.1">
    <property type="nucleotide sequence ID" value="NZ_PNYA01000006.1"/>
</dbReference>
<organism evidence="2 3">
    <name type="scientific">Trinickia dabaoshanensis</name>
    <dbReference type="NCBI Taxonomy" id="564714"/>
    <lineage>
        <taxon>Bacteria</taxon>
        <taxon>Pseudomonadati</taxon>
        <taxon>Pseudomonadota</taxon>
        <taxon>Betaproteobacteria</taxon>
        <taxon>Burkholderiales</taxon>
        <taxon>Burkholderiaceae</taxon>
        <taxon>Trinickia</taxon>
    </lineage>
</organism>
<dbReference type="AlphaFoldDB" id="A0A2N7VVE6"/>
<dbReference type="SUPFAM" id="SSF50998">
    <property type="entry name" value="Quinoprotein alcohol dehydrogenase-like"/>
    <property type="match status" value="1"/>
</dbReference>
<feature type="region of interest" description="Disordered" evidence="1">
    <location>
        <begin position="38"/>
        <end position="68"/>
    </location>
</feature>
<keyword evidence="3" id="KW-1185">Reference proteome</keyword>
<gene>
    <name evidence="2" type="ORF">C0Z18_07990</name>
</gene>
<evidence type="ECO:0000313" key="2">
    <source>
        <dbReference type="EMBL" id="PMS21125.1"/>
    </source>
</evidence>
<comment type="caution">
    <text evidence="2">The sequence shown here is derived from an EMBL/GenBank/DDBJ whole genome shotgun (WGS) entry which is preliminary data.</text>
</comment>
<evidence type="ECO:0000313" key="3">
    <source>
        <dbReference type="Proteomes" id="UP000235616"/>
    </source>
</evidence>
<dbReference type="InterPro" id="IPR015943">
    <property type="entry name" value="WD40/YVTN_repeat-like_dom_sf"/>
</dbReference>
<feature type="compositionally biased region" description="Gly residues" evidence="1">
    <location>
        <begin position="47"/>
        <end position="68"/>
    </location>
</feature>
<dbReference type="InterPro" id="IPR011047">
    <property type="entry name" value="Quinoprotein_ADH-like_sf"/>
</dbReference>
<protein>
    <submittedName>
        <fullName evidence="2">Pyrrolo-quinoline quinone</fullName>
    </submittedName>
</protein>
<dbReference type="OrthoDB" id="282145at2"/>
<sequence length="577" mass="58761">MDRTHTPHLASRAIEYGALICILGALCSSCSGGGGGSSSSGTAPSGSAGGSGGGAGSSTGSGTGSGAGSGAGMASASDVLTYHNDLARTGHYLAETILTQANVNSTQFGKVGFLSADGKVDAEPLYAGKVSMGGAAHNVVFVVTEHDSVYAFDADTRSMLWKRSLLGSGETTSDNRSCSQITPEIGITSTPVIDRSRGANGVLYAVAMSKDANGAYHQRLHALDLSSGNEMFGGPVEIAASFPGNGAISANGVATFNPAQYAERQALTLVNGNLYLAWTSHCDEGAYGGWVMAYNADTLAQTSAIDLTPNGSEGSVWMSGAGMASDGSALYLLDANGTFDSTLDSSGFPVNGDYGNTFLKLATSPKLSVADYFAPMNTVAQSNQDVDLGSGGALVLPDLADTTGTTRHLAVGAGKDSNIYVVDRDAMGKFNSTKNAIWQEIDGQLTGGVFGMPAYYGNVVYYGAVGDHLKAFPIASARLATRPGSSSAKTFPYPGTTPSVSANGTQNAIVWAAENGSVGALHAFNASNLGQELYNSNQAGSRDTFGPGNKFITPMIAQGHVYVGATNGVAVFGLLGQ</sequence>